<evidence type="ECO:0000313" key="3">
    <source>
        <dbReference type="Proteomes" id="UP000229080"/>
    </source>
</evidence>
<evidence type="ECO:0000313" key="2">
    <source>
        <dbReference type="EMBL" id="PIS16416.1"/>
    </source>
</evidence>
<keyword evidence="1" id="KW-1133">Transmembrane helix</keyword>
<keyword evidence="1" id="KW-0472">Membrane</keyword>
<accession>A0A2H0WUT4</accession>
<proteinExistence type="predicted"/>
<evidence type="ECO:0008006" key="4">
    <source>
        <dbReference type="Google" id="ProtNLM"/>
    </source>
</evidence>
<dbReference type="SUPFAM" id="SSF82171">
    <property type="entry name" value="DPP6 N-terminal domain-like"/>
    <property type="match status" value="1"/>
</dbReference>
<name>A0A2H0WUT4_9BACT</name>
<organism evidence="2 3">
    <name type="scientific">Candidatus Portnoybacteria bacterium CG09_land_8_20_14_0_10_44_13</name>
    <dbReference type="NCBI Taxonomy" id="1974811"/>
    <lineage>
        <taxon>Bacteria</taxon>
        <taxon>Candidatus Portnoyibacteriota</taxon>
    </lineage>
</organism>
<dbReference type="Proteomes" id="UP000229080">
    <property type="component" value="Unassembled WGS sequence"/>
</dbReference>
<feature type="transmembrane region" description="Helical" evidence="1">
    <location>
        <begin position="9"/>
        <end position="31"/>
    </location>
</feature>
<keyword evidence="1" id="KW-0812">Transmembrane</keyword>
<dbReference type="EMBL" id="PEZF01000135">
    <property type="protein sequence ID" value="PIS16416.1"/>
    <property type="molecule type" value="Genomic_DNA"/>
</dbReference>
<comment type="caution">
    <text evidence="2">The sequence shown here is derived from an EMBL/GenBank/DDBJ whole genome shotgun (WGS) entry which is preliminary data.</text>
</comment>
<gene>
    <name evidence="2" type="ORF">COT61_04050</name>
</gene>
<evidence type="ECO:0000256" key="1">
    <source>
        <dbReference type="SAM" id="Phobius"/>
    </source>
</evidence>
<dbReference type="AlphaFoldDB" id="A0A2H0WUT4"/>
<dbReference type="Gene3D" id="2.120.10.30">
    <property type="entry name" value="TolB, C-terminal domain"/>
    <property type="match status" value="1"/>
</dbReference>
<dbReference type="InterPro" id="IPR011042">
    <property type="entry name" value="6-blade_b-propeller_TolB-like"/>
</dbReference>
<protein>
    <recommendedName>
        <fullName evidence="4">Dipeptidylpeptidase IV N-terminal domain-containing protein</fullName>
    </recommendedName>
</protein>
<sequence length="381" mass="42415">MATQINKKVIIIAVALLILLLIGAYVFYILFYRQTTSSETGNDQNNGSTIVIKPGLTNGPIPLSREKVLAPTIDSSGKKIGYYSKNQGNMYEVNFDGSNLSRISGANLAGLLQILWSPNKEKIVGVFQENNATTKYLHDYQNGTSIRLNEKIEQVTWSPIDDRIAIQSFNPDANNNVISIANADGTNLKNVFQTRIKDLVLDWPMADKISARTKTSGLSEGLLITINPDSGVFNDVLQDIYGLNARWFPFGDKILYSATNSEGKNIKLFTADQNGQDVKNTELSTLVEKCAFSQDNRVLFCAIPQHLSENAVWPDDYYKGLVTTKDSFWKINLDTGQKTQIFNSGTSAQSYDAIDPFLSPQENYLFFVNKKDGLLYGLKIE</sequence>
<reference evidence="3" key="1">
    <citation type="submission" date="2017-09" db="EMBL/GenBank/DDBJ databases">
        <title>Depth-based differentiation of microbial function through sediment-hosted aquifers and enrichment of novel symbionts in the deep terrestrial subsurface.</title>
        <authorList>
            <person name="Probst A.J."/>
            <person name="Ladd B."/>
            <person name="Jarett J.K."/>
            <person name="Geller-Mcgrath D.E."/>
            <person name="Sieber C.M.K."/>
            <person name="Emerson J.B."/>
            <person name="Anantharaman K."/>
            <person name="Thomas B.C."/>
            <person name="Malmstrom R."/>
            <person name="Stieglmeier M."/>
            <person name="Klingl A."/>
            <person name="Woyke T."/>
            <person name="Ryan C.M."/>
            <person name="Banfield J.F."/>
        </authorList>
    </citation>
    <scope>NUCLEOTIDE SEQUENCE [LARGE SCALE GENOMIC DNA]</scope>
</reference>